<dbReference type="EMBL" id="FOVN01000003">
    <property type="protein sequence ID" value="SFN72201.1"/>
    <property type="molecule type" value="Genomic_DNA"/>
</dbReference>
<dbReference type="InterPro" id="IPR001173">
    <property type="entry name" value="Glyco_trans_2-like"/>
</dbReference>
<feature type="domain" description="Glycosyltransferase 2-like" evidence="1">
    <location>
        <begin position="8"/>
        <end position="172"/>
    </location>
</feature>
<dbReference type="PANTHER" id="PTHR22916">
    <property type="entry name" value="GLYCOSYLTRANSFERASE"/>
    <property type="match status" value="1"/>
</dbReference>
<dbReference type="STRING" id="649333.SAMN04487989_1034"/>
<evidence type="ECO:0000259" key="1">
    <source>
        <dbReference type="Pfam" id="PF00535"/>
    </source>
</evidence>
<dbReference type="Pfam" id="PF00535">
    <property type="entry name" value="Glycos_transf_2"/>
    <property type="match status" value="1"/>
</dbReference>
<keyword evidence="2" id="KW-0808">Transferase</keyword>
<evidence type="ECO:0000313" key="2">
    <source>
        <dbReference type="EMBL" id="SFN72201.1"/>
    </source>
</evidence>
<dbReference type="InterPro" id="IPR029044">
    <property type="entry name" value="Nucleotide-diphossugar_trans"/>
</dbReference>
<sequence>MDDKPLVTVCMIAYNHEPYISQAIEGVLQQKTNFNFNLLISNDCSSDNTDSIIRTIQDNHPLGAKIEYYNQKMNLGIVPNFLFTLSKPESSYLAICEGDDYWIDPFKLQKQVDFLEQEAEFAGVATNSVIKYEGTSKEHLFSTKTRPILETNDLLEARPFHTATFMFRKGAFKIDFPKDILSADRALFLLVSCYGPIKYINDVTAVYRKNDGGISRRVTSKQMKQDYRIVTYIKKHNQSFNYIKLEAFIAKTVLEYSNKLFLLDFLKASYSLTFRNFTLAKGLNKKRKTIKNSLVLIYKNSGKIIF</sequence>
<dbReference type="RefSeq" id="WP_092207580.1">
    <property type="nucleotide sequence ID" value="NZ_FOVN01000003.1"/>
</dbReference>
<proteinExistence type="predicted"/>
<protein>
    <submittedName>
        <fullName evidence="2">Glycosyltransferase involved in cell wall bisynthesis</fullName>
    </submittedName>
</protein>
<keyword evidence="3" id="KW-1185">Reference proteome</keyword>
<dbReference type="GO" id="GO:0016758">
    <property type="term" value="F:hexosyltransferase activity"/>
    <property type="evidence" value="ECO:0007669"/>
    <property type="project" value="UniProtKB-ARBA"/>
</dbReference>
<evidence type="ECO:0000313" key="3">
    <source>
        <dbReference type="Proteomes" id="UP000198705"/>
    </source>
</evidence>
<organism evidence="2 3">
    <name type="scientific">Bizionia echini</name>
    <dbReference type="NCBI Taxonomy" id="649333"/>
    <lineage>
        <taxon>Bacteria</taxon>
        <taxon>Pseudomonadati</taxon>
        <taxon>Bacteroidota</taxon>
        <taxon>Flavobacteriia</taxon>
        <taxon>Flavobacteriales</taxon>
        <taxon>Flavobacteriaceae</taxon>
        <taxon>Bizionia</taxon>
    </lineage>
</organism>
<gene>
    <name evidence="2" type="ORF">SAMN04487989_1034</name>
</gene>
<accession>A0A1I5BCE6</accession>
<dbReference type="PANTHER" id="PTHR22916:SF3">
    <property type="entry name" value="UDP-GLCNAC:BETAGAL BETA-1,3-N-ACETYLGLUCOSAMINYLTRANSFERASE-LIKE PROTEIN 1"/>
    <property type="match status" value="1"/>
</dbReference>
<reference evidence="3" key="1">
    <citation type="submission" date="2016-10" db="EMBL/GenBank/DDBJ databases">
        <authorList>
            <person name="Varghese N."/>
            <person name="Submissions S."/>
        </authorList>
    </citation>
    <scope>NUCLEOTIDE SEQUENCE [LARGE SCALE GENOMIC DNA]</scope>
    <source>
        <strain evidence="3">DSM 23925</strain>
    </source>
</reference>
<dbReference type="Proteomes" id="UP000198705">
    <property type="component" value="Unassembled WGS sequence"/>
</dbReference>
<dbReference type="Gene3D" id="3.90.550.10">
    <property type="entry name" value="Spore Coat Polysaccharide Biosynthesis Protein SpsA, Chain A"/>
    <property type="match status" value="1"/>
</dbReference>
<dbReference type="SUPFAM" id="SSF53448">
    <property type="entry name" value="Nucleotide-diphospho-sugar transferases"/>
    <property type="match status" value="1"/>
</dbReference>
<dbReference type="OrthoDB" id="199095at2"/>
<dbReference type="AlphaFoldDB" id="A0A1I5BCE6"/>
<name>A0A1I5BCE6_9FLAO</name>